<dbReference type="Gene3D" id="3.40.30.10">
    <property type="entry name" value="Glutaredoxin"/>
    <property type="match status" value="1"/>
</dbReference>
<dbReference type="Pfam" id="PF00462">
    <property type="entry name" value="Glutaredoxin"/>
    <property type="match status" value="1"/>
</dbReference>
<organism evidence="2">
    <name type="scientific">anaerobic digester metagenome</name>
    <dbReference type="NCBI Taxonomy" id="1263854"/>
    <lineage>
        <taxon>unclassified sequences</taxon>
        <taxon>metagenomes</taxon>
        <taxon>ecological metagenomes</taxon>
    </lineage>
</organism>
<dbReference type="InterPro" id="IPR036249">
    <property type="entry name" value="Thioredoxin-like_sf"/>
</dbReference>
<proteinExistence type="predicted"/>
<dbReference type="EMBL" id="CAADRN010000029">
    <property type="protein sequence ID" value="VFU11608.1"/>
    <property type="molecule type" value="Genomic_DNA"/>
</dbReference>
<accession>A0A485LUP4</accession>
<evidence type="ECO:0000259" key="1">
    <source>
        <dbReference type="Pfam" id="PF00462"/>
    </source>
</evidence>
<dbReference type="CDD" id="cd02976">
    <property type="entry name" value="NrdH"/>
    <property type="match status" value="1"/>
</dbReference>
<dbReference type="SUPFAM" id="SSF52833">
    <property type="entry name" value="Thioredoxin-like"/>
    <property type="match status" value="1"/>
</dbReference>
<gene>
    <name evidence="2" type="ORF">SCFA_1240003</name>
</gene>
<sequence length="59" mass="6726">MKEFLSQKGVKFRELNVAENDDARSEMIKKTGRMAVPTITVGEQVVVGFDRKELDRLLT</sequence>
<reference evidence="2" key="1">
    <citation type="submission" date="2019-03" db="EMBL/GenBank/DDBJ databases">
        <authorList>
            <person name="Hao L."/>
        </authorList>
    </citation>
    <scope>NUCLEOTIDE SEQUENCE</scope>
</reference>
<evidence type="ECO:0000313" key="2">
    <source>
        <dbReference type="EMBL" id="VFU11608.1"/>
    </source>
</evidence>
<dbReference type="PROSITE" id="PS51354">
    <property type="entry name" value="GLUTAREDOXIN_2"/>
    <property type="match status" value="1"/>
</dbReference>
<feature type="domain" description="Glutaredoxin" evidence="1">
    <location>
        <begin position="2"/>
        <end position="46"/>
    </location>
</feature>
<protein>
    <submittedName>
        <fullName evidence="2">Glutaredoxin</fullName>
    </submittedName>
</protein>
<name>A0A485LUP4_9ZZZZ</name>
<dbReference type="InterPro" id="IPR002109">
    <property type="entry name" value="Glutaredoxin"/>
</dbReference>
<dbReference type="AlphaFoldDB" id="A0A485LUP4"/>